<keyword evidence="6" id="KW-0249">Electron transport</keyword>
<evidence type="ECO:0000313" key="15">
    <source>
        <dbReference type="Proteomes" id="UP000033483"/>
    </source>
</evidence>
<dbReference type="EMBL" id="LAEV01001665">
    <property type="protein sequence ID" value="KKA27468.1"/>
    <property type="molecule type" value="Genomic_DNA"/>
</dbReference>
<evidence type="ECO:0000256" key="11">
    <source>
        <dbReference type="ARBA" id="ARBA00041372"/>
    </source>
</evidence>
<dbReference type="PANTHER" id="PTHR11851:SF209">
    <property type="entry name" value="CYTOCHROME B-C1 COMPLEX SUBUNIT 2, MITOCHONDRIAL"/>
    <property type="match status" value="1"/>
</dbReference>
<organism evidence="14 15">
    <name type="scientific">Thielaviopsis punctulata</name>
    <dbReference type="NCBI Taxonomy" id="72032"/>
    <lineage>
        <taxon>Eukaryota</taxon>
        <taxon>Fungi</taxon>
        <taxon>Dikarya</taxon>
        <taxon>Ascomycota</taxon>
        <taxon>Pezizomycotina</taxon>
        <taxon>Sordariomycetes</taxon>
        <taxon>Hypocreomycetidae</taxon>
        <taxon>Microascales</taxon>
        <taxon>Ceratocystidaceae</taxon>
        <taxon>Thielaviopsis</taxon>
    </lineage>
</organism>
<keyword evidence="8" id="KW-0472">Membrane</keyword>
<dbReference type="PANTHER" id="PTHR11851">
    <property type="entry name" value="METALLOPROTEASE"/>
    <property type="match status" value="1"/>
</dbReference>
<dbReference type="Pfam" id="PF05193">
    <property type="entry name" value="Peptidase_M16_C"/>
    <property type="match status" value="1"/>
</dbReference>
<feature type="domain" description="Peptidase M16 C-terminal" evidence="13">
    <location>
        <begin position="197"/>
        <end position="368"/>
    </location>
</feature>
<keyword evidence="7" id="KW-0496">Mitochondrion</keyword>
<reference evidence="14 15" key="1">
    <citation type="submission" date="2015-03" db="EMBL/GenBank/DDBJ databases">
        <authorList>
            <person name="Radwan O."/>
            <person name="Al-Naeli F.A."/>
            <person name="Rendon G.A."/>
            <person name="Fields C."/>
        </authorList>
    </citation>
    <scope>NUCLEOTIDE SEQUENCE [LARGE SCALE GENOMIC DNA]</scope>
    <source>
        <strain evidence="14">CR-DP1</strain>
    </source>
</reference>
<dbReference type="GO" id="GO:0005743">
    <property type="term" value="C:mitochondrial inner membrane"/>
    <property type="evidence" value="ECO:0007669"/>
    <property type="project" value="UniProtKB-SubCell"/>
</dbReference>
<comment type="subcellular location">
    <subcellularLocation>
        <location evidence="1">Mitochondrion inner membrane</location>
        <topology evidence="1">Peripheral membrane protein</topology>
        <orientation evidence="1">Matrix side</orientation>
    </subcellularLocation>
</comment>
<dbReference type="GO" id="GO:0046872">
    <property type="term" value="F:metal ion binding"/>
    <property type="evidence" value="ECO:0007669"/>
    <property type="project" value="InterPro"/>
</dbReference>
<accession>A0A0F4ZC49</accession>
<evidence type="ECO:0000256" key="1">
    <source>
        <dbReference type="ARBA" id="ARBA00004443"/>
    </source>
</evidence>
<dbReference type="Proteomes" id="UP000033483">
    <property type="component" value="Unassembled WGS sequence"/>
</dbReference>
<dbReference type="SUPFAM" id="SSF63411">
    <property type="entry name" value="LuxS/MPP-like metallohydrolase"/>
    <property type="match status" value="2"/>
</dbReference>
<evidence type="ECO:0000256" key="6">
    <source>
        <dbReference type="ARBA" id="ARBA00022982"/>
    </source>
</evidence>
<evidence type="ECO:0000256" key="5">
    <source>
        <dbReference type="ARBA" id="ARBA00022946"/>
    </source>
</evidence>
<evidence type="ECO:0000259" key="12">
    <source>
        <dbReference type="Pfam" id="PF00675"/>
    </source>
</evidence>
<evidence type="ECO:0000256" key="8">
    <source>
        <dbReference type="ARBA" id="ARBA00023136"/>
    </source>
</evidence>
<dbReference type="Gene3D" id="3.30.830.10">
    <property type="entry name" value="Metalloenzyme, LuxS/M16 peptidase-like"/>
    <property type="match status" value="2"/>
</dbReference>
<dbReference type="AlphaFoldDB" id="A0A0F4ZC49"/>
<keyword evidence="2" id="KW-0813">Transport</keyword>
<gene>
    <name evidence="14" type="ORF">TD95_001981</name>
</gene>
<evidence type="ECO:0000313" key="14">
    <source>
        <dbReference type="EMBL" id="KKA27468.1"/>
    </source>
</evidence>
<dbReference type="InterPro" id="IPR011249">
    <property type="entry name" value="Metalloenz_LuxS/M16"/>
</dbReference>
<dbReference type="FunFam" id="3.30.830.10:FF:000021">
    <property type="entry name" value="Cytochrome b-c1 complex subunit 2"/>
    <property type="match status" value="1"/>
</dbReference>
<feature type="domain" description="Peptidase M16 N-terminal" evidence="12">
    <location>
        <begin position="43"/>
        <end position="183"/>
    </location>
</feature>
<evidence type="ECO:0000256" key="10">
    <source>
        <dbReference type="ARBA" id="ARBA00040751"/>
    </source>
</evidence>
<keyword evidence="4" id="KW-0999">Mitochondrion inner membrane</keyword>
<protein>
    <recommendedName>
        <fullName evidence="10">Cytochrome b-c1 complex subunit 2, mitochondrial</fullName>
    </recommendedName>
    <alternativeName>
        <fullName evidence="11">Core protein II</fullName>
    </alternativeName>
</protein>
<evidence type="ECO:0000256" key="3">
    <source>
        <dbReference type="ARBA" id="ARBA00022660"/>
    </source>
</evidence>
<proteinExistence type="inferred from homology"/>
<evidence type="ECO:0000256" key="9">
    <source>
        <dbReference type="ARBA" id="ARBA00038146"/>
    </source>
</evidence>
<name>A0A0F4ZC49_9PEZI</name>
<keyword evidence="15" id="KW-1185">Reference proteome</keyword>
<sequence>MISSMSATRLARQSSRIAHQAVQRRALSTAGSFETYTAEGVKVASRDLQSPTSKIAVVAKAGTRFQPLPGLTVGLEEFAYKSTAKRSALRIARETELLGGQLKSYHTREALVLEASFLREDLPYFTELLAEVVSQTKYTTHEFHEEVEEVVHRKQGALAPNAIATALDAAHSVAFHTGLGSPLYPNAASTKSYLSEGSIAAYAQAVYNKSNIAFVAEGAAQPIVNKWAEVFFKDIPASAGAGALSLNTTATKYYGGEQRVSHSHGNSMVLAFPTASGAEADVLAALLGGQSSIKWSVGFSALGQVAAKFPGLSIATANTAYTDAGLLTITLSGSSSVVSKGAAEVVKAIKAIATSTVSKESLAKAVAQSKFAALEATQSTSGALFTTASGLLFNSPSVATKVKALESVTADKVSKAAKALLEQKASVAAVGDLHALPYAEEIGLRV</sequence>
<evidence type="ECO:0000256" key="4">
    <source>
        <dbReference type="ARBA" id="ARBA00022792"/>
    </source>
</evidence>
<dbReference type="OrthoDB" id="6369905at2759"/>
<evidence type="ECO:0000256" key="2">
    <source>
        <dbReference type="ARBA" id="ARBA00022448"/>
    </source>
</evidence>
<dbReference type="InterPro" id="IPR007863">
    <property type="entry name" value="Peptidase_M16_C"/>
</dbReference>
<comment type="similarity">
    <text evidence="9">Belongs to the peptidase M16 family. UQCRC2/QCR2 subfamily.</text>
</comment>
<keyword evidence="3" id="KW-0679">Respiratory chain</keyword>
<dbReference type="InterPro" id="IPR050361">
    <property type="entry name" value="MPP/UQCRC_Complex"/>
</dbReference>
<keyword evidence="5" id="KW-0809">Transit peptide</keyword>
<comment type="caution">
    <text evidence="14">The sequence shown here is derived from an EMBL/GenBank/DDBJ whole genome shotgun (WGS) entry which is preliminary data.</text>
</comment>
<evidence type="ECO:0000259" key="13">
    <source>
        <dbReference type="Pfam" id="PF05193"/>
    </source>
</evidence>
<dbReference type="InterPro" id="IPR011765">
    <property type="entry name" value="Pept_M16_N"/>
</dbReference>
<dbReference type="Pfam" id="PF00675">
    <property type="entry name" value="Peptidase_M16"/>
    <property type="match status" value="1"/>
</dbReference>
<evidence type="ECO:0000256" key="7">
    <source>
        <dbReference type="ARBA" id="ARBA00023128"/>
    </source>
</evidence>